<proteinExistence type="predicted"/>
<keyword evidence="1" id="KW-0732">Signal</keyword>
<dbReference type="InterPro" id="IPR012467">
    <property type="entry name" value="DUF1684"/>
</dbReference>
<gene>
    <name evidence="2" type="ORF">DQQ10_26555</name>
</gene>
<dbReference type="OrthoDB" id="5493262at2"/>
<reference evidence="2 3" key="1">
    <citation type="submission" date="2018-06" db="EMBL/GenBank/DDBJ databases">
        <title>Chryseolinea flavus sp. nov., a member of the phylum Bacteroidetes isolated from soil.</title>
        <authorList>
            <person name="Li Y."/>
            <person name="Wang J."/>
        </authorList>
    </citation>
    <scope>NUCLEOTIDE SEQUENCE [LARGE SCALE GENOMIC DNA]</scope>
    <source>
        <strain evidence="2 3">SDU1-6</strain>
    </source>
</reference>
<dbReference type="PANTHER" id="PTHR41913:SF1">
    <property type="entry name" value="DUF1684 DOMAIN-CONTAINING PROTEIN"/>
    <property type="match status" value="1"/>
</dbReference>
<organism evidence="2 3">
    <name type="scientific">Pseudochryseolinea flava</name>
    <dbReference type="NCBI Taxonomy" id="2059302"/>
    <lineage>
        <taxon>Bacteria</taxon>
        <taxon>Pseudomonadati</taxon>
        <taxon>Bacteroidota</taxon>
        <taxon>Cytophagia</taxon>
        <taxon>Cytophagales</taxon>
        <taxon>Fulvivirgaceae</taxon>
        <taxon>Pseudochryseolinea</taxon>
    </lineage>
</organism>
<dbReference type="RefSeq" id="WP_112749986.1">
    <property type="nucleotide sequence ID" value="NZ_QMFY01000026.1"/>
</dbReference>
<dbReference type="PANTHER" id="PTHR41913">
    <property type="entry name" value="DUF1684 DOMAIN-CONTAINING PROTEIN"/>
    <property type="match status" value="1"/>
</dbReference>
<accession>A0A364XUI1</accession>
<evidence type="ECO:0000313" key="2">
    <source>
        <dbReference type="EMBL" id="RAV97831.1"/>
    </source>
</evidence>
<feature type="chain" id="PRO_5016850579" description="DUF1684 domain-containing protein" evidence="1">
    <location>
        <begin position="23"/>
        <end position="208"/>
    </location>
</feature>
<dbReference type="EMBL" id="QMFY01000026">
    <property type="protein sequence ID" value="RAV97831.1"/>
    <property type="molecule type" value="Genomic_DNA"/>
</dbReference>
<feature type="signal peptide" evidence="1">
    <location>
        <begin position="1"/>
        <end position="22"/>
    </location>
</feature>
<protein>
    <recommendedName>
        <fullName evidence="4">DUF1684 domain-containing protein</fullName>
    </recommendedName>
</protein>
<evidence type="ECO:0008006" key="4">
    <source>
        <dbReference type="Google" id="ProtNLM"/>
    </source>
</evidence>
<dbReference type="Proteomes" id="UP000251889">
    <property type="component" value="Unassembled WGS sequence"/>
</dbReference>
<dbReference type="Pfam" id="PF07920">
    <property type="entry name" value="DUF1684"/>
    <property type="match status" value="1"/>
</dbReference>
<sequence>MKNAFGAALFLCFIFSFVQLVAQSADDAALKEIADHRKKQFKEFKDKSTSPLPSKDVKRFSGLNYFPIDLKYRVQAKFVLNASPVLFKMKTTTTRLPNYRKYGEVQFTLDGQNFVLEVYQSPDLMKMPGYEDYLFIPFTDSTNGDETYEVGRYLEFRVPNSEDVVIDFNLCYNPYCSYGKEDGSYSCPIPPAANALNIPVRAGELKYH</sequence>
<name>A0A364XUI1_9BACT</name>
<evidence type="ECO:0000313" key="3">
    <source>
        <dbReference type="Proteomes" id="UP000251889"/>
    </source>
</evidence>
<evidence type="ECO:0000256" key="1">
    <source>
        <dbReference type="SAM" id="SignalP"/>
    </source>
</evidence>
<comment type="caution">
    <text evidence="2">The sequence shown here is derived from an EMBL/GenBank/DDBJ whole genome shotgun (WGS) entry which is preliminary data.</text>
</comment>
<keyword evidence="3" id="KW-1185">Reference proteome</keyword>
<dbReference type="AlphaFoldDB" id="A0A364XUI1"/>